<dbReference type="GO" id="GO:0046513">
    <property type="term" value="P:ceramide biosynthetic process"/>
    <property type="evidence" value="ECO:0007669"/>
    <property type="project" value="TreeGrafter"/>
</dbReference>
<sequence length="154" mass="17102">MTSPLSWQFILAAHAFGGTASQNLFVTIHQITHSLTFRGIAANELPANLSLACRTARGLRSTTLSTKYMGMDGIDTDIPTRFELLCLYSVAFFATFQILFYVLGPGFLAFNMLVYYLFGAKLLVYMVVSSFWAGSLHPCVAHFIAEHYLWDGLA</sequence>
<dbReference type="STRING" id="436010.A0A165X0L7"/>
<keyword evidence="1" id="KW-0732">Signal</keyword>
<dbReference type="PANTHER" id="PTHR12879:SF8">
    <property type="entry name" value="SPHINGOLIPID DELTA(4)-DESATURASE DES1"/>
    <property type="match status" value="1"/>
</dbReference>
<dbReference type="AlphaFoldDB" id="A0A165X0L7"/>
<reference evidence="2 3" key="1">
    <citation type="journal article" date="2016" name="Mol. Biol. Evol.">
        <title>Comparative Genomics of Early-Diverging Mushroom-Forming Fungi Provides Insights into the Origins of Lignocellulose Decay Capabilities.</title>
        <authorList>
            <person name="Nagy L.G."/>
            <person name="Riley R."/>
            <person name="Tritt A."/>
            <person name="Adam C."/>
            <person name="Daum C."/>
            <person name="Floudas D."/>
            <person name="Sun H."/>
            <person name="Yadav J.S."/>
            <person name="Pangilinan J."/>
            <person name="Larsson K.H."/>
            <person name="Matsuura K."/>
            <person name="Barry K."/>
            <person name="Labutti K."/>
            <person name="Kuo R."/>
            <person name="Ohm R.A."/>
            <person name="Bhattacharya S.S."/>
            <person name="Shirouzu T."/>
            <person name="Yoshinaga Y."/>
            <person name="Martin F.M."/>
            <person name="Grigoriev I.V."/>
            <person name="Hibbett D.S."/>
        </authorList>
    </citation>
    <scope>NUCLEOTIDE SEQUENCE [LARGE SCALE GENOMIC DNA]</scope>
    <source>
        <strain evidence="2 3">CBS 109695</strain>
    </source>
</reference>
<feature type="chain" id="PRO_5007868807" evidence="1">
    <location>
        <begin position="22"/>
        <end position="154"/>
    </location>
</feature>
<protein>
    <submittedName>
        <fullName evidence="2">Uncharacterized protein</fullName>
    </submittedName>
</protein>
<name>A0A165X0L7_9AGAM</name>
<evidence type="ECO:0000313" key="3">
    <source>
        <dbReference type="Proteomes" id="UP000076532"/>
    </source>
</evidence>
<proteinExistence type="predicted"/>
<keyword evidence="3" id="KW-1185">Reference proteome</keyword>
<gene>
    <name evidence="2" type="ORF">FIBSPDRAFT_965078</name>
</gene>
<dbReference type="PANTHER" id="PTHR12879">
    <property type="entry name" value="SPHINGOLIPID DELTA 4 DESATURASE/C-4 HYDROXYLASE PROTEIN DES2"/>
    <property type="match status" value="1"/>
</dbReference>
<dbReference type="OrthoDB" id="200948at2759"/>
<dbReference type="Proteomes" id="UP000076532">
    <property type="component" value="Unassembled WGS sequence"/>
</dbReference>
<organism evidence="2 3">
    <name type="scientific">Athelia psychrophila</name>
    <dbReference type="NCBI Taxonomy" id="1759441"/>
    <lineage>
        <taxon>Eukaryota</taxon>
        <taxon>Fungi</taxon>
        <taxon>Dikarya</taxon>
        <taxon>Basidiomycota</taxon>
        <taxon>Agaricomycotina</taxon>
        <taxon>Agaricomycetes</taxon>
        <taxon>Agaricomycetidae</taxon>
        <taxon>Atheliales</taxon>
        <taxon>Atheliaceae</taxon>
        <taxon>Athelia</taxon>
    </lineage>
</organism>
<feature type="signal peptide" evidence="1">
    <location>
        <begin position="1"/>
        <end position="21"/>
    </location>
</feature>
<dbReference type="GO" id="GO:0042284">
    <property type="term" value="F:sphingolipid delta-4 desaturase activity"/>
    <property type="evidence" value="ECO:0007669"/>
    <property type="project" value="TreeGrafter"/>
</dbReference>
<evidence type="ECO:0000256" key="1">
    <source>
        <dbReference type="SAM" id="SignalP"/>
    </source>
</evidence>
<evidence type="ECO:0000313" key="2">
    <source>
        <dbReference type="EMBL" id="KZP08080.1"/>
    </source>
</evidence>
<accession>A0A165X0L7</accession>
<dbReference type="GO" id="GO:0016020">
    <property type="term" value="C:membrane"/>
    <property type="evidence" value="ECO:0007669"/>
    <property type="project" value="GOC"/>
</dbReference>
<dbReference type="EMBL" id="KV417731">
    <property type="protein sequence ID" value="KZP08080.1"/>
    <property type="molecule type" value="Genomic_DNA"/>
</dbReference>